<dbReference type="Gene3D" id="3.40.50.150">
    <property type="entry name" value="Vaccinia Virus protein VP39"/>
    <property type="match status" value="1"/>
</dbReference>
<evidence type="ECO:0000313" key="2">
    <source>
        <dbReference type="EMBL" id="ACV12877.1"/>
    </source>
</evidence>
<organism evidence="2 3">
    <name type="scientific">Halorhabdus utahensis (strain DSM 12940 / JCM 11049 / AX-2)</name>
    <dbReference type="NCBI Taxonomy" id="519442"/>
    <lineage>
        <taxon>Archaea</taxon>
        <taxon>Methanobacteriati</taxon>
        <taxon>Methanobacteriota</taxon>
        <taxon>Stenosarchaea group</taxon>
        <taxon>Halobacteria</taxon>
        <taxon>Halobacteriales</taxon>
        <taxon>Haloarculaceae</taxon>
        <taxon>Halorhabdus</taxon>
    </lineage>
</organism>
<dbReference type="RefSeq" id="WP_015790439.1">
    <property type="nucleotide sequence ID" value="NC_013158.1"/>
</dbReference>
<feature type="domain" description="Methyltransferase" evidence="1">
    <location>
        <begin position="46"/>
        <end position="141"/>
    </location>
</feature>
<dbReference type="PANTHER" id="PTHR43591:SF24">
    <property type="entry name" value="2-METHOXY-6-POLYPRENYL-1,4-BENZOQUINOL METHYLASE, MITOCHONDRIAL"/>
    <property type="match status" value="1"/>
</dbReference>
<dbReference type="Pfam" id="PF13649">
    <property type="entry name" value="Methyltransf_25"/>
    <property type="match status" value="1"/>
</dbReference>
<dbReference type="GO" id="GO:0008168">
    <property type="term" value="F:methyltransferase activity"/>
    <property type="evidence" value="ECO:0007669"/>
    <property type="project" value="UniProtKB-KW"/>
</dbReference>
<keyword evidence="3" id="KW-1185">Reference proteome</keyword>
<keyword evidence="2" id="KW-0808">Transferase</keyword>
<sequence length="221" mass="24249">MVDVDAVRRFYGRWARYYDVLADTALVGSWRRRVVDGLDLETGDLVVEMGCGTGANLPLLRERVGPSGTVIGVDLTRGMLRKAHRRVERGGWSNVHLVAGDATHPPTTADIDAILGTFVVGLFDDPAAVVDEWVDLLAPGGRLGVLEAGPSDRPIARPMNVAFRAFTRFSAPSGRRAIESPARSLHRRIQDVRDRLDTRTTDTSHDEFGLGFLFCSVGRRP</sequence>
<dbReference type="Proteomes" id="UP000002071">
    <property type="component" value="Chromosome"/>
</dbReference>
<dbReference type="CDD" id="cd02440">
    <property type="entry name" value="AdoMet_MTases"/>
    <property type="match status" value="1"/>
</dbReference>
<accession>C7NQF1</accession>
<dbReference type="GO" id="GO:0032259">
    <property type="term" value="P:methylation"/>
    <property type="evidence" value="ECO:0007669"/>
    <property type="project" value="UniProtKB-KW"/>
</dbReference>
<dbReference type="EMBL" id="CP001687">
    <property type="protein sequence ID" value="ACV12877.1"/>
    <property type="molecule type" value="Genomic_DNA"/>
</dbReference>
<evidence type="ECO:0000259" key="1">
    <source>
        <dbReference type="Pfam" id="PF13649"/>
    </source>
</evidence>
<dbReference type="AlphaFoldDB" id="C7NQF1"/>
<proteinExistence type="predicted"/>
<evidence type="ECO:0000313" key="3">
    <source>
        <dbReference type="Proteomes" id="UP000002071"/>
    </source>
</evidence>
<dbReference type="SUPFAM" id="SSF53335">
    <property type="entry name" value="S-adenosyl-L-methionine-dependent methyltransferases"/>
    <property type="match status" value="1"/>
</dbReference>
<protein>
    <submittedName>
        <fullName evidence="2">Methyltransferase type 11</fullName>
    </submittedName>
</protein>
<dbReference type="GeneID" id="8385021"/>
<dbReference type="HOGENOM" id="CLU_080641_0_0_2"/>
<keyword evidence="2" id="KW-0489">Methyltransferase</keyword>
<dbReference type="eggNOG" id="arCOG02703">
    <property type="taxonomic scope" value="Archaea"/>
</dbReference>
<dbReference type="KEGG" id="hut:Huta_2716"/>
<gene>
    <name evidence="2" type="ordered locus">Huta_2716</name>
</gene>
<dbReference type="OrthoDB" id="182741at2157"/>
<dbReference type="PANTHER" id="PTHR43591">
    <property type="entry name" value="METHYLTRANSFERASE"/>
    <property type="match status" value="1"/>
</dbReference>
<reference evidence="2 3" key="1">
    <citation type="journal article" date="2009" name="Stand. Genomic Sci.">
        <title>Complete genome sequence of Halorhabdus utahensis type strain (AX-2).</title>
        <authorList>
            <person name="Anderson I."/>
            <person name="Tindall B.J."/>
            <person name="Pomrenke H."/>
            <person name="Goker M."/>
            <person name="Lapidus A."/>
            <person name="Nolan M."/>
            <person name="Copeland A."/>
            <person name="Glavina Del Rio T."/>
            <person name="Chen F."/>
            <person name="Tice H."/>
            <person name="Cheng J.F."/>
            <person name="Lucas S."/>
            <person name="Chertkov O."/>
            <person name="Bruce D."/>
            <person name="Brettin T."/>
            <person name="Detter J.C."/>
            <person name="Han C."/>
            <person name="Goodwin L."/>
            <person name="Land M."/>
            <person name="Hauser L."/>
            <person name="Chang Y.J."/>
            <person name="Jeffries C.D."/>
            <person name="Pitluck S."/>
            <person name="Pati A."/>
            <person name="Mavromatis K."/>
            <person name="Ivanova N."/>
            <person name="Ovchinnikova G."/>
            <person name="Chen A."/>
            <person name="Palaniappan K."/>
            <person name="Chain P."/>
            <person name="Rohde M."/>
            <person name="Bristow J."/>
            <person name="Eisen J.A."/>
            <person name="Markowitz V."/>
            <person name="Hugenholtz P."/>
            <person name="Kyrpides N.C."/>
            <person name="Klenk H.P."/>
        </authorList>
    </citation>
    <scope>NUCLEOTIDE SEQUENCE [LARGE SCALE GENOMIC DNA]</scope>
    <source>
        <strain evidence="3">DSM 12940 / JCM 11049 / AX-2</strain>
    </source>
</reference>
<dbReference type="InterPro" id="IPR029063">
    <property type="entry name" value="SAM-dependent_MTases_sf"/>
</dbReference>
<dbReference type="STRING" id="519442.Huta_2716"/>
<dbReference type="InterPro" id="IPR041698">
    <property type="entry name" value="Methyltransf_25"/>
</dbReference>
<name>C7NQF1_HALUD</name>